<evidence type="ECO:0000313" key="6">
    <source>
        <dbReference type="EMBL" id="KAK9876545.1"/>
    </source>
</evidence>
<dbReference type="Pfam" id="PF13193">
    <property type="entry name" value="AMP-binding_C"/>
    <property type="match status" value="1"/>
</dbReference>
<evidence type="ECO:0000259" key="4">
    <source>
        <dbReference type="Pfam" id="PF00501"/>
    </source>
</evidence>
<dbReference type="GO" id="GO:0046949">
    <property type="term" value="P:fatty-acyl-CoA biosynthetic process"/>
    <property type="evidence" value="ECO:0007669"/>
    <property type="project" value="TreeGrafter"/>
</dbReference>
<accession>A0AAW1U948</accession>
<proteinExistence type="inferred from homology"/>
<keyword evidence="7" id="KW-1185">Reference proteome</keyword>
<dbReference type="PANTHER" id="PTHR24096">
    <property type="entry name" value="LONG-CHAIN-FATTY-ACID--COA LIGASE"/>
    <property type="match status" value="1"/>
</dbReference>
<evidence type="ECO:0000256" key="3">
    <source>
        <dbReference type="ARBA" id="ARBA00023140"/>
    </source>
</evidence>
<dbReference type="Gene3D" id="3.30.300.30">
    <property type="match status" value="1"/>
</dbReference>
<feature type="domain" description="AMP-dependent synthetase/ligase" evidence="4">
    <location>
        <begin position="150"/>
        <end position="528"/>
    </location>
</feature>
<evidence type="ECO:0000256" key="2">
    <source>
        <dbReference type="ARBA" id="ARBA00006432"/>
    </source>
</evidence>
<dbReference type="InterPro" id="IPR020845">
    <property type="entry name" value="AMP-binding_CS"/>
</dbReference>
<dbReference type="AlphaFoldDB" id="A0AAW1U948"/>
<dbReference type="Gene3D" id="3.40.50.12780">
    <property type="entry name" value="N-terminal domain of ligase-like"/>
    <property type="match status" value="1"/>
</dbReference>
<dbReference type="Proteomes" id="UP001431783">
    <property type="component" value="Unassembled WGS sequence"/>
</dbReference>
<dbReference type="InterPro" id="IPR025110">
    <property type="entry name" value="AMP-bd_C"/>
</dbReference>
<comment type="similarity">
    <text evidence="2">Belongs to the ATP-dependent AMP-binding enzyme family.</text>
</comment>
<dbReference type="FunFam" id="3.30.300.30:FF:000007">
    <property type="entry name" value="4-coumarate--CoA ligase 2"/>
    <property type="match status" value="1"/>
</dbReference>
<comment type="subcellular location">
    <subcellularLocation>
        <location evidence="1">Peroxisome</location>
    </subcellularLocation>
</comment>
<comment type="caution">
    <text evidence="6">The sequence shown here is derived from an EMBL/GenBank/DDBJ whole genome shotgun (WGS) entry which is preliminary data.</text>
</comment>
<dbReference type="PANTHER" id="PTHR24096:SF422">
    <property type="entry name" value="BCDNA.GH02901"/>
    <property type="match status" value="1"/>
</dbReference>
<dbReference type="InterPro" id="IPR042099">
    <property type="entry name" value="ANL_N_sf"/>
</dbReference>
<dbReference type="Pfam" id="PF00501">
    <property type="entry name" value="AMP-binding"/>
    <property type="match status" value="1"/>
</dbReference>
<keyword evidence="3" id="KW-0576">Peroxisome</keyword>
<reference evidence="6 7" key="1">
    <citation type="submission" date="2023-03" db="EMBL/GenBank/DDBJ databases">
        <title>Genome insight into feeding habits of ladybird beetles.</title>
        <authorList>
            <person name="Li H.-S."/>
            <person name="Huang Y.-H."/>
            <person name="Pang H."/>
        </authorList>
    </citation>
    <scope>NUCLEOTIDE SEQUENCE [LARGE SCALE GENOMIC DNA]</scope>
    <source>
        <strain evidence="6">SYSU_2023b</strain>
        <tissue evidence="6">Whole body</tissue>
    </source>
</reference>
<dbReference type="EMBL" id="JARQZJ010000037">
    <property type="protein sequence ID" value="KAK9876545.1"/>
    <property type="molecule type" value="Genomic_DNA"/>
</dbReference>
<evidence type="ECO:0000256" key="1">
    <source>
        <dbReference type="ARBA" id="ARBA00004275"/>
    </source>
</evidence>
<evidence type="ECO:0008006" key="8">
    <source>
        <dbReference type="Google" id="ProtNLM"/>
    </source>
</evidence>
<feature type="domain" description="AMP-binding enzyme C-terminal" evidence="5">
    <location>
        <begin position="579"/>
        <end position="655"/>
    </location>
</feature>
<dbReference type="InterPro" id="IPR045851">
    <property type="entry name" value="AMP-bd_C_sf"/>
</dbReference>
<sequence length="670" mass="74435">MHASSSNLEILYFNNKEFSRSIKFLASSSSINFNRSSSFDDSLETFNVFDNTILCAVCSELGSQVSGFVNSSPQHILTLPPHRGLSALTTFVRIYLRSNAHIDILVRRHYRESALLKSLKSSSRSYILESSYKLNIPNITLPEFLTQFHNKFEKLTAVECSETKRKYTYGELRNNSTNLAKSLVKILKLHDGDVVAIVLSNIPEFPIANLGVQKANLISTTISTVFTPDEISRQLVNSNAKAIITDVDLTPTIKKALQISSKILPIITVKTRNGQSLPESTIDFHELVNALVTSEEIKPCNPENVAFLPYSSGTTGLPKGVQLSHKNLVSNIMQINHPELDIKTEASETFQEIIPCVLPMYHVFGHNVVMNSMPMCGGKMITLSKYNPESFISMLRDYRNTIFYTVPPLALMLAAQESVKKEYLESLKIILTGAAPLALSDQRRFSEKFGNHIKFLQGYGLSECTSVSTFLYPKSIKNRVSYEGSSGEPIANTSIKIVDIEDPTNTPLGPNTIGELLIKGPQVMKGYWNLPEETSNTITEDGWLRTGDVCKFNEDGFCFIVDRYKELIKVKGNQVPPAELEAVIRTFPGVDDVAVIGIPHEKSGEVPRAYVVAKSGLTIDTKKLNEFVNEKVAKYKYLKGGISVVDNIPKNGSGKILRRQLKDGFLKNGV</sequence>
<evidence type="ECO:0000259" key="5">
    <source>
        <dbReference type="Pfam" id="PF13193"/>
    </source>
</evidence>
<dbReference type="CDD" id="cd05911">
    <property type="entry name" value="Firefly_Luc_like"/>
    <property type="match status" value="1"/>
</dbReference>
<evidence type="ECO:0000313" key="7">
    <source>
        <dbReference type="Proteomes" id="UP001431783"/>
    </source>
</evidence>
<organism evidence="6 7">
    <name type="scientific">Henosepilachna vigintioctopunctata</name>
    <dbReference type="NCBI Taxonomy" id="420089"/>
    <lineage>
        <taxon>Eukaryota</taxon>
        <taxon>Metazoa</taxon>
        <taxon>Ecdysozoa</taxon>
        <taxon>Arthropoda</taxon>
        <taxon>Hexapoda</taxon>
        <taxon>Insecta</taxon>
        <taxon>Pterygota</taxon>
        <taxon>Neoptera</taxon>
        <taxon>Endopterygota</taxon>
        <taxon>Coleoptera</taxon>
        <taxon>Polyphaga</taxon>
        <taxon>Cucujiformia</taxon>
        <taxon>Coccinelloidea</taxon>
        <taxon>Coccinellidae</taxon>
        <taxon>Epilachninae</taxon>
        <taxon>Epilachnini</taxon>
        <taxon>Henosepilachna</taxon>
    </lineage>
</organism>
<dbReference type="SUPFAM" id="SSF56801">
    <property type="entry name" value="Acetyl-CoA synthetase-like"/>
    <property type="match status" value="1"/>
</dbReference>
<dbReference type="InterPro" id="IPR000873">
    <property type="entry name" value="AMP-dep_synth/lig_dom"/>
</dbReference>
<dbReference type="GO" id="GO:0004467">
    <property type="term" value="F:long-chain fatty acid-CoA ligase activity"/>
    <property type="evidence" value="ECO:0007669"/>
    <property type="project" value="TreeGrafter"/>
</dbReference>
<gene>
    <name evidence="6" type="ORF">WA026_013919</name>
</gene>
<name>A0AAW1U948_9CUCU</name>
<protein>
    <recommendedName>
        <fullName evidence="8">4-coumarate--CoA ligase</fullName>
    </recommendedName>
</protein>
<dbReference type="GO" id="GO:0005777">
    <property type="term" value="C:peroxisome"/>
    <property type="evidence" value="ECO:0007669"/>
    <property type="project" value="UniProtKB-SubCell"/>
</dbReference>
<dbReference type="PROSITE" id="PS00455">
    <property type="entry name" value="AMP_BINDING"/>
    <property type="match status" value="1"/>
</dbReference>